<evidence type="ECO:0000256" key="12">
    <source>
        <dbReference type="SAM" id="MobiDB-lite"/>
    </source>
</evidence>
<evidence type="ECO:0000256" key="1">
    <source>
        <dbReference type="ARBA" id="ARBA00004123"/>
    </source>
</evidence>
<dbReference type="Gene3D" id="1.10.565.10">
    <property type="entry name" value="Retinoid X Receptor"/>
    <property type="match status" value="1"/>
</dbReference>
<dbReference type="CDD" id="cd06960">
    <property type="entry name" value="NR_DBD_HNF4A"/>
    <property type="match status" value="1"/>
</dbReference>
<keyword evidence="9 11" id="KW-0675">Receptor</keyword>
<comment type="similarity">
    <text evidence="2 11">Belongs to the nuclear hormone receptor family.</text>
</comment>
<sequence>MNQMEASNNWDSRSPSLSSSACSSVRMINSEPPYSTASMNDGEAPQGEESELCLVCNDVATGYHYGTPSCNGCKTFFRRTLIKNQTFTCQYDGRCPVDKSVRCACRHCRFKKCLAVGMNKDAIQQNRDPIGYTKRTRRYPAEKKQKQQSPINDFSLTANNLFSSADMSVPSSSFSSSENHSMPDSSSLRGGAFGAAASFSSRSFTTSAASTPFSIDLPLLNLLVPSTAAADGYHLQLQQCQAAFTNSQLSSNFGTALSGFNNSNNGVGIAAGNNGQQQQMSTEQMQEDMLLRRLIGIEQILITIRNSKVCLKKTLNDMLVNDSVFDDAAMITRMSSETFQMPSVLRRAQQDDYLYWHERDWMLMIEWAKMLPAYQCLSVGDKLALLRHSAITYPSLLQCFYTPDVGSDTIVFPNGAFFDRTLNPTFSSAGFQRKNFKMFDNLLNPIRKMQIDKNEFAGAKAIFFLNPGNFADDSDADDLTTEAKQHITAARSAITNALYRYMVKKRGTEEAADKFGKLLLLGTSIATMSCEMKEAVVVADFFDQIRFSSFARQLLLDKDETDPMLIGGTVQSQQQQKYGDIAKMLSTTSATVPPNTRTCDSMTNNGLHRHSNNDGNQPQQNFSNRTNSPSNCSISNNPLPHPTTRQIRFEQIIAQLRD</sequence>
<feature type="compositionally biased region" description="Polar residues" evidence="12">
    <location>
        <begin position="613"/>
        <end position="626"/>
    </location>
</feature>
<organism evidence="15 16">
    <name type="scientific">Globodera rostochiensis</name>
    <name type="common">Golden nematode worm</name>
    <name type="synonym">Heterodera rostochiensis</name>
    <dbReference type="NCBI Taxonomy" id="31243"/>
    <lineage>
        <taxon>Eukaryota</taxon>
        <taxon>Metazoa</taxon>
        <taxon>Ecdysozoa</taxon>
        <taxon>Nematoda</taxon>
        <taxon>Chromadorea</taxon>
        <taxon>Rhabditida</taxon>
        <taxon>Tylenchina</taxon>
        <taxon>Tylenchomorpha</taxon>
        <taxon>Tylenchoidea</taxon>
        <taxon>Heteroderidae</taxon>
        <taxon>Heteroderinae</taxon>
        <taxon>Globodera</taxon>
    </lineage>
</organism>
<dbReference type="SUPFAM" id="SSF48508">
    <property type="entry name" value="Nuclear receptor ligand-binding domain"/>
    <property type="match status" value="1"/>
</dbReference>
<dbReference type="GO" id="GO:0000978">
    <property type="term" value="F:RNA polymerase II cis-regulatory region sequence-specific DNA binding"/>
    <property type="evidence" value="ECO:0007669"/>
    <property type="project" value="InterPro"/>
</dbReference>
<feature type="compositionally biased region" description="Low complexity" evidence="12">
    <location>
        <begin position="7"/>
        <end position="20"/>
    </location>
</feature>
<dbReference type="PROSITE" id="PS51030">
    <property type="entry name" value="NUCLEAR_REC_DBD_2"/>
    <property type="match status" value="1"/>
</dbReference>
<dbReference type="InterPro" id="IPR000536">
    <property type="entry name" value="Nucl_hrmn_rcpt_lig-bd"/>
</dbReference>
<feature type="region of interest" description="Disordered" evidence="12">
    <location>
        <begin position="594"/>
        <end position="644"/>
    </location>
</feature>
<feature type="domain" description="NR LBD" evidence="14">
    <location>
        <begin position="323"/>
        <end position="558"/>
    </location>
</feature>
<dbReference type="InterPro" id="IPR013088">
    <property type="entry name" value="Znf_NHR/GATA"/>
</dbReference>
<dbReference type="PROSITE" id="PS51843">
    <property type="entry name" value="NR_LBD"/>
    <property type="match status" value="1"/>
</dbReference>
<feature type="region of interest" description="Disordered" evidence="12">
    <location>
        <begin position="127"/>
        <end position="150"/>
    </location>
</feature>
<reference evidence="16" key="1">
    <citation type="submission" date="2022-11" db="UniProtKB">
        <authorList>
            <consortium name="WormBaseParasite"/>
        </authorList>
    </citation>
    <scope>IDENTIFICATION</scope>
</reference>
<dbReference type="GO" id="GO:0005634">
    <property type="term" value="C:nucleus"/>
    <property type="evidence" value="ECO:0007669"/>
    <property type="project" value="UniProtKB-SubCell"/>
</dbReference>
<dbReference type="InterPro" id="IPR001723">
    <property type="entry name" value="Nuclear_hrmn_rcpt"/>
</dbReference>
<dbReference type="SMART" id="SM00399">
    <property type="entry name" value="ZnF_C4"/>
    <property type="match status" value="1"/>
</dbReference>
<keyword evidence="3 11" id="KW-0479">Metal-binding</keyword>
<feature type="compositionally biased region" description="Polar residues" evidence="12">
    <location>
        <begin position="594"/>
        <end position="606"/>
    </location>
</feature>
<dbReference type="GO" id="GO:0008270">
    <property type="term" value="F:zinc ion binding"/>
    <property type="evidence" value="ECO:0007669"/>
    <property type="project" value="UniProtKB-KW"/>
</dbReference>
<keyword evidence="10 11" id="KW-0539">Nucleus</keyword>
<dbReference type="InterPro" id="IPR050274">
    <property type="entry name" value="Nuclear_hormone_rcpt_NR2"/>
</dbReference>
<dbReference type="Gene3D" id="3.30.50.10">
    <property type="entry name" value="Erythroid Transcription Factor GATA-1, subunit A"/>
    <property type="match status" value="1"/>
</dbReference>
<evidence type="ECO:0000256" key="7">
    <source>
        <dbReference type="ARBA" id="ARBA00023125"/>
    </source>
</evidence>
<keyword evidence="8 11" id="KW-0804">Transcription</keyword>
<feature type="domain" description="Nuclear receptor" evidence="13">
    <location>
        <begin position="50"/>
        <end position="125"/>
    </location>
</feature>
<dbReference type="Pfam" id="PF00104">
    <property type="entry name" value="Hormone_recep"/>
    <property type="match status" value="1"/>
</dbReference>
<dbReference type="Pfam" id="PF00105">
    <property type="entry name" value="zf-C4"/>
    <property type="match status" value="1"/>
</dbReference>
<evidence type="ECO:0000256" key="8">
    <source>
        <dbReference type="ARBA" id="ARBA00023163"/>
    </source>
</evidence>
<dbReference type="WBParaSite" id="Gr19_v10_g7398.t2">
    <property type="protein sequence ID" value="Gr19_v10_g7398.t2"/>
    <property type="gene ID" value="Gr19_v10_g7398"/>
</dbReference>
<dbReference type="PROSITE" id="PS00031">
    <property type="entry name" value="NUCLEAR_REC_DBD_1"/>
    <property type="match status" value="1"/>
</dbReference>
<proteinExistence type="inferred from homology"/>
<name>A0A914I7P4_GLORO</name>
<dbReference type="SUPFAM" id="SSF57716">
    <property type="entry name" value="Glucocorticoid receptor-like (DNA-binding domain)"/>
    <property type="match status" value="1"/>
</dbReference>
<evidence type="ECO:0000313" key="15">
    <source>
        <dbReference type="Proteomes" id="UP000887572"/>
    </source>
</evidence>
<dbReference type="AlphaFoldDB" id="A0A914I7P4"/>
<keyword evidence="15" id="KW-1185">Reference proteome</keyword>
<evidence type="ECO:0000259" key="13">
    <source>
        <dbReference type="PROSITE" id="PS51030"/>
    </source>
</evidence>
<evidence type="ECO:0000256" key="5">
    <source>
        <dbReference type="ARBA" id="ARBA00022833"/>
    </source>
</evidence>
<dbReference type="SMART" id="SM00430">
    <property type="entry name" value="HOLI"/>
    <property type="match status" value="1"/>
</dbReference>
<dbReference type="PRINTS" id="PR00047">
    <property type="entry name" value="STROIDFINGER"/>
</dbReference>
<evidence type="ECO:0000256" key="4">
    <source>
        <dbReference type="ARBA" id="ARBA00022771"/>
    </source>
</evidence>
<evidence type="ECO:0000313" key="16">
    <source>
        <dbReference type="WBParaSite" id="Gr19_v10_g7398.t2"/>
    </source>
</evidence>
<protein>
    <submittedName>
        <fullName evidence="16">Uncharacterized protein</fullName>
    </submittedName>
</protein>
<keyword evidence="5 11" id="KW-0862">Zinc</keyword>
<dbReference type="InterPro" id="IPR001628">
    <property type="entry name" value="Znf_hrmn_rcpt"/>
</dbReference>
<evidence type="ECO:0000256" key="3">
    <source>
        <dbReference type="ARBA" id="ARBA00022723"/>
    </source>
</evidence>
<evidence type="ECO:0000256" key="6">
    <source>
        <dbReference type="ARBA" id="ARBA00023015"/>
    </source>
</evidence>
<comment type="subcellular location">
    <subcellularLocation>
        <location evidence="1 11">Nucleus</location>
    </subcellularLocation>
</comment>
<dbReference type="InterPro" id="IPR049636">
    <property type="entry name" value="HNF4-like_DBD"/>
</dbReference>
<keyword evidence="6 11" id="KW-0805">Transcription regulation</keyword>
<keyword evidence="7 11" id="KW-0238">DNA-binding</keyword>
<feature type="compositionally biased region" description="Low complexity" evidence="12">
    <location>
        <begin position="627"/>
        <end position="638"/>
    </location>
</feature>
<dbReference type="Proteomes" id="UP000887572">
    <property type="component" value="Unplaced"/>
</dbReference>
<dbReference type="FunFam" id="3.30.50.10:FF:000030">
    <property type="entry name" value="Nuclear Hormone Receptor family"/>
    <property type="match status" value="1"/>
</dbReference>
<dbReference type="PRINTS" id="PR00398">
    <property type="entry name" value="STRDHORMONER"/>
</dbReference>
<evidence type="ECO:0000256" key="9">
    <source>
        <dbReference type="ARBA" id="ARBA00023170"/>
    </source>
</evidence>
<dbReference type="GO" id="GO:0003700">
    <property type="term" value="F:DNA-binding transcription factor activity"/>
    <property type="evidence" value="ECO:0007669"/>
    <property type="project" value="InterPro"/>
</dbReference>
<evidence type="ECO:0000256" key="11">
    <source>
        <dbReference type="RuleBase" id="RU004334"/>
    </source>
</evidence>
<evidence type="ECO:0000259" key="14">
    <source>
        <dbReference type="PROSITE" id="PS51843"/>
    </source>
</evidence>
<keyword evidence="4 11" id="KW-0863">Zinc-finger</keyword>
<evidence type="ECO:0000256" key="2">
    <source>
        <dbReference type="ARBA" id="ARBA00005993"/>
    </source>
</evidence>
<feature type="region of interest" description="Disordered" evidence="12">
    <location>
        <begin position="1"/>
        <end position="20"/>
    </location>
</feature>
<accession>A0A914I7P4</accession>
<evidence type="ECO:0000256" key="10">
    <source>
        <dbReference type="ARBA" id="ARBA00023242"/>
    </source>
</evidence>
<dbReference type="PANTHER" id="PTHR24083">
    <property type="entry name" value="NUCLEAR HORMONE RECEPTOR"/>
    <property type="match status" value="1"/>
</dbReference>
<dbReference type="InterPro" id="IPR035500">
    <property type="entry name" value="NHR-like_dom_sf"/>
</dbReference>